<organism evidence="3 7">
    <name type="scientific">Brevibacterium aurantiacum</name>
    <dbReference type="NCBI Taxonomy" id="273384"/>
    <lineage>
        <taxon>Bacteria</taxon>
        <taxon>Bacillati</taxon>
        <taxon>Actinomycetota</taxon>
        <taxon>Actinomycetes</taxon>
        <taxon>Micrococcales</taxon>
        <taxon>Brevibacteriaceae</taxon>
        <taxon>Brevibacterium</taxon>
    </lineage>
</organism>
<evidence type="ECO:0000313" key="7">
    <source>
        <dbReference type="Proteomes" id="UP000217564"/>
    </source>
</evidence>
<evidence type="ECO:0000313" key="10">
    <source>
        <dbReference type="Proteomes" id="UP000234327"/>
    </source>
</evidence>
<dbReference type="PROSITE" id="PS51257">
    <property type="entry name" value="PROKAR_LIPOPROTEIN"/>
    <property type="match status" value="1"/>
</dbReference>
<protein>
    <submittedName>
        <fullName evidence="3">Uncharacterized protein</fullName>
    </submittedName>
</protein>
<name>A0A2A3Z8N9_BREAU</name>
<dbReference type="EMBL" id="FXYZ01000001">
    <property type="protein sequence ID" value="SMX62923.1"/>
    <property type="molecule type" value="Genomic_DNA"/>
</dbReference>
<accession>A0A2H1HZI9</accession>
<evidence type="ECO:0000313" key="6">
    <source>
        <dbReference type="EMBL" id="SMX99035.1"/>
    </source>
</evidence>
<feature type="transmembrane region" description="Helical" evidence="1">
    <location>
        <begin position="9"/>
        <end position="30"/>
    </location>
</feature>
<evidence type="ECO:0000313" key="2">
    <source>
        <dbReference type="EMBL" id="PCC42374.1"/>
    </source>
</evidence>
<reference evidence="4 10" key="3">
    <citation type="submission" date="2017-03" db="EMBL/GenBank/DDBJ databases">
        <authorList>
            <person name="Afonso C.L."/>
            <person name="Miller P.J."/>
            <person name="Scott M.A."/>
            <person name="Spackman E."/>
            <person name="Goraichik I."/>
            <person name="Dimitrov K.M."/>
            <person name="Suarez D.L."/>
            <person name="Swayne D.E."/>
        </authorList>
    </citation>
    <scope>NUCLEOTIDE SEQUENCE [LARGE SCALE GENOMIC DNA]</scope>
    <source>
        <strain evidence="4">6</strain>
        <strain evidence="10">6(3)</strain>
        <strain evidence="5">ATCC 9175</strain>
        <strain evidence="6">CNRZ 920</strain>
    </source>
</reference>
<dbReference type="EMBL" id="NRGQ01000018">
    <property type="protein sequence ID" value="PCC42374.1"/>
    <property type="molecule type" value="Genomic_DNA"/>
</dbReference>
<evidence type="ECO:0000256" key="1">
    <source>
        <dbReference type="SAM" id="Phobius"/>
    </source>
</evidence>
<dbReference type="AlphaFoldDB" id="A0A2A3Z8N9"/>
<proteinExistence type="predicted"/>
<dbReference type="Proteomes" id="UP000234525">
    <property type="component" value="Unassembled WGS sequence"/>
</dbReference>
<dbReference type="Proteomes" id="UP000234289">
    <property type="component" value="Unassembled WGS sequence"/>
</dbReference>
<dbReference type="Proteomes" id="UP000234327">
    <property type="component" value="Unassembled WGS sequence"/>
</dbReference>
<dbReference type="EMBL" id="FXZB01000003">
    <property type="protein sequence ID" value="SMX68359.1"/>
    <property type="molecule type" value="Genomic_DNA"/>
</dbReference>
<dbReference type="EMBL" id="NRGP01000005">
    <property type="protein sequence ID" value="PCC47715.1"/>
    <property type="molecule type" value="Genomic_DNA"/>
</dbReference>
<dbReference type="RefSeq" id="WP_069600898.1">
    <property type="nucleotide sequence ID" value="NZ_BJME01000004.1"/>
</dbReference>
<dbReference type="GeneID" id="60907590"/>
<dbReference type="Proteomes" id="UP000217564">
    <property type="component" value="Unassembled WGS sequence"/>
</dbReference>
<keyword evidence="11" id="KW-1185">Reference proteome</keyword>
<gene>
    <name evidence="5" type="ORF">BAUR9175_00724</name>
    <name evidence="6" type="ORF">BAUR920_03199</name>
    <name evidence="4" type="ORF">BAURA63_00153</name>
    <name evidence="3" type="ORF">CIK64_04300</name>
    <name evidence="2" type="ORF">CIK65_11550</name>
</gene>
<keyword evidence="1" id="KW-0812">Transmembrane</keyword>
<evidence type="ECO:0000313" key="5">
    <source>
        <dbReference type="EMBL" id="SMX68359.1"/>
    </source>
</evidence>
<dbReference type="OrthoDB" id="4808149at2"/>
<evidence type="ECO:0000313" key="9">
    <source>
        <dbReference type="Proteomes" id="UP000234289"/>
    </source>
</evidence>
<evidence type="ECO:0000313" key="4">
    <source>
        <dbReference type="EMBL" id="SMX62923.1"/>
    </source>
</evidence>
<evidence type="ECO:0000313" key="8">
    <source>
        <dbReference type="Proteomes" id="UP000218620"/>
    </source>
</evidence>
<keyword evidence="1" id="KW-1133">Transmembrane helix</keyword>
<dbReference type="EMBL" id="FXZG01000024">
    <property type="protein sequence ID" value="SMX99035.1"/>
    <property type="molecule type" value="Genomic_DNA"/>
</dbReference>
<evidence type="ECO:0000313" key="3">
    <source>
        <dbReference type="EMBL" id="PCC47715.1"/>
    </source>
</evidence>
<dbReference type="Proteomes" id="UP000218620">
    <property type="component" value="Unassembled WGS sequence"/>
</dbReference>
<reference evidence="9 11" key="2">
    <citation type="submission" date="2017-03" db="EMBL/GenBank/DDBJ databases">
        <authorList>
            <person name="Monnet C."/>
        </authorList>
    </citation>
    <scope>NUCLEOTIDE SEQUENCE [LARGE SCALE GENOMIC DNA]</scope>
    <source>
        <strain evidence="11">ATCC 9175</strain>
        <strain evidence="9">CNRZ 920</strain>
    </source>
</reference>
<sequence length="125" mass="13926">MTEFIRKALWVLMSVGVGCSVLVLVAVLFIRSDLAQDVLYDNQDSHVDCDEVPARGVVEDSLADFPTFDDSDAVAVELCSGAIIEVQYGSHETRQKVEAYLSRHGENDPSTGWRWRSIPVQLRNV</sequence>
<keyword evidence="1" id="KW-0472">Membrane</keyword>
<evidence type="ECO:0000313" key="11">
    <source>
        <dbReference type="Proteomes" id="UP000234525"/>
    </source>
</evidence>
<accession>A0A2A3Z8N9</accession>
<reference evidence="7 8" key="1">
    <citation type="journal article" date="2017" name="Elife">
        <title>Extensive horizontal gene transfer in cheese-associated bacteria.</title>
        <authorList>
            <person name="Bonham K.S."/>
            <person name="Wolfe B.E."/>
            <person name="Dutton R.J."/>
        </authorList>
    </citation>
    <scope>NUCLEOTIDE SEQUENCE [LARGE SCALE GENOMIC DNA]</scope>
    <source>
        <strain evidence="3 7">947_7</strain>
        <strain evidence="2 8">962_8</strain>
    </source>
</reference>